<evidence type="ECO:0000313" key="7">
    <source>
        <dbReference type="EMBL" id="CAD7697875.1"/>
    </source>
</evidence>
<dbReference type="Gene3D" id="3.90.1150.10">
    <property type="entry name" value="Aspartate Aminotransferase, domain 1"/>
    <property type="match status" value="1"/>
</dbReference>
<dbReference type="GO" id="GO:0016830">
    <property type="term" value="F:carbon-carbon lyase activity"/>
    <property type="evidence" value="ECO:0007669"/>
    <property type="project" value="InterPro"/>
</dbReference>
<dbReference type="Proteomes" id="UP000708148">
    <property type="component" value="Unassembled WGS sequence"/>
</dbReference>
<feature type="region of interest" description="Disordered" evidence="5">
    <location>
        <begin position="464"/>
        <end position="484"/>
    </location>
</feature>
<dbReference type="InterPro" id="IPR011166">
    <property type="entry name" value="Beta-eliminating_lyase"/>
</dbReference>
<dbReference type="OrthoDB" id="19261at2759"/>
<dbReference type="EMBL" id="CAJHUC010000723">
    <property type="protein sequence ID" value="CAD7697875.1"/>
    <property type="molecule type" value="Genomic_DNA"/>
</dbReference>
<dbReference type="InterPro" id="IPR015421">
    <property type="entry name" value="PyrdxlP-dep_Trfase_major"/>
</dbReference>
<comment type="cofactor">
    <cofactor evidence="1">
        <name>pyridoxal 5'-phosphate</name>
        <dbReference type="ChEBI" id="CHEBI:597326"/>
    </cofactor>
</comment>
<dbReference type="GO" id="GO:0009072">
    <property type="term" value="P:aromatic amino acid metabolic process"/>
    <property type="evidence" value="ECO:0007669"/>
    <property type="project" value="InterPro"/>
</dbReference>
<proteinExistence type="inferred from homology"/>
<sequence>MTTRDQRAELLRDAGWNLFRLRSEDVMVDLLTDSGTGAMSAAQWGALMIGDESYAGARSWFRFRDAVAELTGFPLVVPTHQGRAAERILFECLGVRDKVVASNGLFDTTRANVESQGGTGLDIPCPEASKPELEAPFKGNIDVGKLEDLLSEQGPALAAVVMTVTNNTGGGQPVSMANIRAASRLCRRHGVGFYLDACRFAENAYFVQQREPAYMEASVKSIAQEMFSMADGATFSAKKDGLANIGGFLAVSNERLHQSIEQALILTEGFPTYGGLAGRDLDAIAVGLQEVVQESYVENRVSDVRYLGEGLLAAGMPIIRPPGGHAIYVDAGSLLPHIPPRHFPGHSLACALYKEGGIRSCEIGSFMFGAPEDQTGQAKGQDQAERRLELCRLAVPRRVYGRAHLDYVVDVAADVAKGRGQLGGYEIVEAPPRLRHFSASLRPLASRAVDMKLDLDVGLGQLGGPGRCGDAKQGKEAAGVPVGK</sequence>
<evidence type="ECO:0000256" key="2">
    <source>
        <dbReference type="ARBA" id="ARBA00009721"/>
    </source>
</evidence>
<dbReference type="Gene3D" id="3.40.640.10">
    <property type="entry name" value="Type I PLP-dependent aspartate aminotransferase-like (Major domain)"/>
    <property type="match status" value="1"/>
</dbReference>
<comment type="caution">
    <text evidence="7">The sequence shown here is derived from an EMBL/GenBank/DDBJ whole genome shotgun (WGS) entry which is preliminary data.</text>
</comment>
<keyword evidence="4" id="KW-0456">Lyase</keyword>
<name>A0A8S1IW19_9CHLO</name>
<dbReference type="Pfam" id="PF01212">
    <property type="entry name" value="Beta_elim_lyase"/>
    <property type="match status" value="1"/>
</dbReference>
<accession>A0A8S1IW19</accession>
<evidence type="ECO:0000259" key="6">
    <source>
        <dbReference type="Pfam" id="PF01212"/>
    </source>
</evidence>
<evidence type="ECO:0000256" key="3">
    <source>
        <dbReference type="ARBA" id="ARBA00022898"/>
    </source>
</evidence>
<comment type="similarity">
    <text evidence="2">Belongs to the beta-eliminating lyase family.</text>
</comment>
<dbReference type="PANTHER" id="PTHR32325">
    <property type="entry name" value="BETA-ELIMINATING LYASE-LIKE PROTEIN-RELATED"/>
    <property type="match status" value="1"/>
</dbReference>
<dbReference type="PANTHER" id="PTHR32325:SF4">
    <property type="entry name" value="TRYPTOPHANASE"/>
    <property type="match status" value="1"/>
</dbReference>
<evidence type="ECO:0000313" key="8">
    <source>
        <dbReference type="Proteomes" id="UP000708148"/>
    </source>
</evidence>
<evidence type="ECO:0000256" key="5">
    <source>
        <dbReference type="SAM" id="MobiDB-lite"/>
    </source>
</evidence>
<reference evidence="7" key="1">
    <citation type="submission" date="2020-12" db="EMBL/GenBank/DDBJ databases">
        <authorList>
            <person name="Iha C."/>
        </authorList>
    </citation>
    <scope>NUCLEOTIDE SEQUENCE</scope>
</reference>
<feature type="domain" description="Aromatic amino acid beta-eliminating lyase/threonine aldolase" evidence="6">
    <location>
        <begin position="29"/>
        <end position="409"/>
    </location>
</feature>
<evidence type="ECO:0000256" key="1">
    <source>
        <dbReference type="ARBA" id="ARBA00001933"/>
    </source>
</evidence>
<dbReference type="NCBIfam" id="NF009709">
    <property type="entry name" value="PRK13238.1"/>
    <property type="match status" value="1"/>
</dbReference>
<keyword evidence="3" id="KW-0663">Pyridoxal phosphate</keyword>
<gene>
    <name evidence="7" type="ORF">OSTQU699_LOCUS3236</name>
</gene>
<dbReference type="InterPro" id="IPR015422">
    <property type="entry name" value="PyrdxlP-dep_Trfase_small"/>
</dbReference>
<dbReference type="InterPro" id="IPR001597">
    <property type="entry name" value="ArAA_b-elim_lyase/Thr_aldolase"/>
</dbReference>
<dbReference type="SUPFAM" id="SSF53383">
    <property type="entry name" value="PLP-dependent transferases"/>
    <property type="match status" value="1"/>
</dbReference>
<keyword evidence="8" id="KW-1185">Reference proteome</keyword>
<evidence type="ECO:0000256" key="4">
    <source>
        <dbReference type="ARBA" id="ARBA00023239"/>
    </source>
</evidence>
<dbReference type="AlphaFoldDB" id="A0A8S1IW19"/>
<organism evidence="7 8">
    <name type="scientific">Ostreobium quekettii</name>
    <dbReference type="NCBI Taxonomy" id="121088"/>
    <lineage>
        <taxon>Eukaryota</taxon>
        <taxon>Viridiplantae</taxon>
        <taxon>Chlorophyta</taxon>
        <taxon>core chlorophytes</taxon>
        <taxon>Ulvophyceae</taxon>
        <taxon>TCBD clade</taxon>
        <taxon>Bryopsidales</taxon>
        <taxon>Ostreobineae</taxon>
        <taxon>Ostreobiaceae</taxon>
        <taxon>Ostreobium</taxon>
    </lineage>
</organism>
<dbReference type="InterPro" id="IPR015424">
    <property type="entry name" value="PyrdxlP-dep_Trfase"/>
</dbReference>
<protein>
    <recommendedName>
        <fullName evidence="6">Aromatic amino acid beta-eliminating lyase/threonine aldolase domain-containing protein</fullName>
    </recommendedName>
</protein>
<dbReference type="PIRSF" id="PIRSF001386">
    <property type="entry name" value="Trpase"/>
    <property type="match status" value="1"/>
</dbReference>